<accession>A0A699ZGV5</accession>
<proteinExistence type="predicted"/>
<organism evidence="1 2">
    <name type="scientific">Haematococcus lacustris</name>
    <name type="common">Green alga</name>
    <name type="synonym">Haematococcus pluvialis</name>
    <dbReference type="NCBI Taxonomy" id="44745"/>
    <lineage>
        <taxon>Eukaryota</taxon>
        <taxon>Viridiplantae</taxon>
        <taxon>Chlorophyta</taxon>
        <taxon>core chlorophytes</taxon>
        <taxon>Chlorophyceae</taxon>
        <taxon>CS clade</taxon>
        <taxon>Chlamydomonadales</taxon>
        <taxon>Haematococcaceae</taxon>
        <taxon>Haematococcus</taxon>
    </lineage>
</organism>
<dbReference type="AlphaFoldDB" id="A0A699ZGV5"/>
<name>A0A699ZGV5_HAELA</name>
<evidence type="ECO:0000313" key="2">
    <source>
        <dbReference type="Proteomes" id="UP000485058"/>
    </source>
</evidence>
<dbReference type="EMBL" id="BLLF01001775">
    <property type="protein sequence ID" value="GFH21185.1"/>
    <property type="molecule type" value="Genomic_DNA"/>
</dbReference>
<dbReference type="Proteomes" id="UP000485058">
    <property type="component" value="Unassembled WGS sequence"/>
</dbReference>
<comment type="caution">
    <text evidence="1">The sequence shown here is derived from an EMBL/GenBank/DDBJ whole genome shotgun (WGS) entry which is preliminary data.</text>
</comment>
<protein>
    <submittedName>
        <fullName evidence="1">Uncharacterized protein</fullName>
    </submittedName>
</protein>
<reference evidence="1 2" key="1">
    <citation type="submission" date="2020-02" db="EMBL/GenBank/DDBJ databases">
        <title>Draft genome sequence of Haematococcus lacustris strain NIES-144.</title>
        <authorList>
            <person name="Morimoto D."/>
            <person name="Nakagawa S."/>
            <person name="Yoshida T."/>
            <person name="Sawayama S."/>
        </authorList>
    </citation>
    <scope>NUCLEOTIDE SEQUENCE [LARGE SCALE GENOMIC DNA]</scope>
    <source>
        <strain evidence="1 2">NIES-144</strain>
    </source>
</reference>
<keyword evidence="2" id="KW-1185">Reference proteome</keyword>
<sequence>MLQHAAHHVRVRAMVGQHAPDPARASRGAPCGAWAGVAWCRLCPLHFVPSCMQQALCEAARITCLGRTASTDRSPYPAIDVKPVSITEQRWYRHLLQVNKPTHWCQEHCVRPPDIFCAALVVSKVLQGH</sequence>
<evidence type="ECO:0000313" key="1">
    <source>
        <dbReference type="EMBL" id="GFH21185.1"/>
    </source>
</evidence>
<gene>
    <name evidence="1" type="ORF">HaLaN_18434</name>
</gene>